<feature type="transmembrane region" description="Helical" evidence="17">
    <location>
        <begin position="390"/>
        <end position="415"/>
    </location>
</feature>
<keyword evidence="20" id="KW-1185">Reference proteome</keyword>
<comment type="caution">
    <text evidence="19">The sequence shown here is derived from an EMBL/GenBank/DDBJ whole genome shotgun (WGS) entry which is preliminary data.</text>
</comment>
<evidence type="ECO:0000256" key="10">
    <source>
        <dbReference type="ARBA" id="ARBA00023136"/>
    </source>
</evidence>
<evidence type="ECO:0000256" key="4">
    <source>
        <dbReference type="ARBA" id="ARBA00022692"/>
    </source>
</evidence>
<keyword evidence="10 17" id="KW-0472">Membrane</keyword>
<dbReference type="InterPro" id="IPR000175">
    <property type="entry name" value="Na/ntran_symport"/>
</dbReference>
<dbReference type="OrthoDB" id="6581954at2759"/>
<feature type="transmembrane region" description="Helical" evidence="17">
    <location>
        <begin position="498"/>
        <end position="519"/>
    </location>
</feature>
<keyword evidence="6" id="KW-0029">Amino-acid transport</keyword>
<proteinExistence type="inferred from homology"/>
<keyword evidence="9" id="KW-0406">Ion transport</keyword>
<comment type="function">
    <text evidence="13">Unusual broad substrate spectrum amino acid:sodium cotransporter that promotes absorption of the D isomers of essential amino acids. Neutral amino acids are the preferred substrates, especially methionine and phenylalanine.</text>
</comment>
<feature type="transmembrane region" description="Helical" evidence="17">
    <location>
        <begin position="456"/>
        <end position="478"/>
    </location>
</feature>
<feature type="transmembrane region" description="Helical" evidence="17">
    <location>
        <begin position="128"/>
        <end position="154"/>
    </location>
</feature>
<keyword evidence="8 14" id="KW-0915">Sodium</keyword>
<evidence type="ECO:0000256" key="11">
    <source>
        <dbReference type="ARBA" id="ARBA00023180"/>
    </source>
</evidence>
<dbReference type="Pfam" id="PF00209">
    <property type="entry name" value="SNF"/>
    <property type="match status" value="1"/>
</dbReference>
<feature type="transmembrane region" description="Helical" evidence="17">
    <location>
        <begin position="86"/>
        <end position="107"/>
    </location>
</feature>
<dbReference type="PROSITE" id="PS00610">
    <property type="entry name" value="NA_NEUROTRAN_SYMP_1"/>
    <property type="match status" value="1"/>
</dbReference>
<feature type="binding site" evidence="14">
    <location>
        <position position="301"/>
    </location>
    <ligand>
        <name>Na(+)</name>
        <dbReference type="ChEBI" id="CHEBI:29101"/>
        <label>1</label>
    </ligand>
</feature>
<dbReference type="GO" id="GO:0005886">
    <property type="term" value="C:plasma membrane"/>
    <property type="evidence" value="ECO:0007669"/>
    <property type="project" value="TreeGrafter"/>
</dbReference>
<evidence type="ECO:0000256" key="13">
    <source>
        <dbReference type="ARBA" id="ARBA00037785"/>
    </source>
</evidence>
<feature type="transmembrane region" description="Helical" evidence="17">
    <location>
        <begin position="427"/>
        <end position="450"/>
    </location>
</feature>
<dbReference type="PROSITE" id="PS00754">
    <property type="entry name" value="NA_NEUROTRAN_SYMP_2"/>
    <property type="match status" value="1"/>
</dbReference>
<feature type="transmembrane region" description="Helical" evidence="17">
    <location>
        <begin position="247"/>
        <end position="270"/>
    </location>
</feature>
<evidence type="ECO:0000256" key="7">
    <source>
        <dbReference type="ARBA" id="ARBA00022989"/>
    </source>
</evidence>
<keyword evidence="11" id="KW-0325">Glycoprotein</keyword>
<feature type="compositionally biased region" description="Basic and acidic residues" evidence="16">
    <location>
        <begin position="1"/>
        <end position="17"/>
    </location>
</feature>
<feature type="binding site" evidence="14">
    <location>
        <position position="65"/>
    </location>
    <ligand>
        <name>Na(+)</name>
        <dbReference type="ChEBI" id="CHEBI:29101"/>
        <label>1</label>
    </ligand>
</feature>
<dbReference type="GO" id="GO:0046872">
    <property type="term" value="F:metal ion binding"/>
    <property type="evidence" value="ECO:0007669"/>
    <property type="project" value="UniProtKB-KW"/>
</dbReference>
<evidence type="ECO:0000256" key="14">
    <source>
        <dbReference type="PIRSR" id="PIRSR600175-1"/>
    </source>
</evidence>
<evidence type="ECO:0000256" key="8">
    <source>
        <dbReference type="ARBA" id="ARBA00023053"/>
    </source>
</evidence>
<feature type="region of interest" description="Disordered" evidence="16">
    <location>
        <begin position="1"/>
        <end position="44"/>
    </location>
</feature>
<evidence type="ECO:0000313" key="20">
    <source>
        <dbReference type="Proteomes" id="UP000494106"/>
    </source>
</evidence>
<evidence type="ECO:0000313" key="19">
    <source>
        <dbReference type="EMBL" id="CAB3230053.1"/>
    </source>
</evidence>
<feature type="transmembrane region" description="Helical" evidence="17">
    <location>
        <begin position="539"/>
        <end position="561"/>
    </location>
</feature>
<dbReference type="PROSITE" id="PS50267">
    <property type="entry name" value="NA_NEUROTRAN_SYMP_3"/>
    <property type="match status" value="1"/>
</dbReference>
<dbReference type="EMBL" id="CADEBC010000426">
    <property type="protein sequence ID" value="CAB3230053.1"/>
    <property type="molecule type" value="Genomic_DNA"/>
</dbReference>
<dbReference type="AlphaFoldDB" id="A0A8S0ZC23"/>
<keyword evidence="14" id="KW-0479">Metal-binding</keyword>
<comment type="subcellular location">
    <subcellularLocation>
        <location evidence="1">Membrane</location>
        <topology evidence="1">Multi-pass membrane protein</topology>
    </subcellularLocation>
</comment>
<feature type="transmembrane region" description="Helical" evidence="17">
    <location>
        <begin position="326"/>
        <end position="348"/>
    </location>
</feature>
<evidence type="ECO:0000256" key="2">
    <source>
        <dbReference type="ARBA" id="ARBA00006459"/>
    </source>
</evidence>
<accession>A0A8S0ZC23</accession>
<dbReference type="InterPro" id="IPR037272">
    <property type="entry name" value="SNS_sf"/>
</dbReference>
<dbReference type="CDD" id="cd10324">
    <property type="entry name" value="SLC6sbd"/>
    <property type="match status" value="1"/>
</dbReference>
<comment type="similarity">
    <text evidence="2 15">Belongs to the sodium:neurotransmitter symporter (SNF) (TC 2.A.22) family.</text>
</comment>
<dbReference type="SUPFAM" id="SSF161070">
    <property type="entry name" value="SNF-like"/>
    <property type="match status" value="1"/>
</dbReference>
<name>A0A8S0ZC23_ARCPL</name>
<dbReference type="EMBL" id="CADEBD010000171">
    <property type="protein sequence ID" value="CAB3224197.1"/>
    <property type="molecule type" value="Genomic_DNA"/>
</dbReference>
<protein>
    <recommendedName>
        <fullName evidence="15">Transporter</fullName>
    </recommendedName>
</protein>
<keyword evidence="4 15" id="KW-0812">Transmembrane</keyword>
<dbReference type="PANTHER" id="PTHR11616:SF321">
    <property type="entry name" value="SODIUM-DEPENDENT NUTRIENT AMINO ACID TRANSPORTER 1-RELATED"/>
    <property type="match status" value="1"/>
</dbReference>
<feature type="transmembrane region" description="Helical" evidence="17">
    <location>
        <begin position="217"/>
        <end position="235"/>
    </location>
</feature>
<evidence type="ECO:0000256" key="1">
    <source>
        <dbReference type="ARBA" id="ARBA00004141"/>
    </source>
</evidence>
<dbReference type="Proteomes" id="UP000494256">
    <property type="component" value="Unassembled WGS sequence"/>
</dbReference>
<keyword evidence="5 15" id="KW-0769">Symport</keyword>
<dbReference type="GO" id="GO:0005283">
    <property type="term" value="F:amino acid:sodium symporter activity"/>
    <property type="evidence" value="ECO:0007669"/>
    <property type="project" value="TreeGrafter"/>
</dbReference>
<keyword evidence="7 17" id="KW-1133">Transmembrane helix</keyword>
<evidence type="ECO:0000256" key="6">
    <source>
        <dbReference type="ARBA" id="ARBA00022970"/>
    </source>
</evidence>
<evidence type="ECO:0000256" key="15">
    <source>
        <dbReference type="RuleBase" id="RU003732"/>
    </source>
</evidence>
<evidence type="ECO:0000256" key="3">
    <source>
        <dbReference type="ARBA" id="ARBA00022448"/>
    </source>
</evidence>
<evidence type="ECO:0000256" key="12">
    <source>
        <dbReference type="ARBA" id="ARBA00023201"/>
    </source>
</evidence>
<dbReference type="GO" id="GO:0089718">
    <property type="term" value="P:amino acid import across plasma membrane"/>
    <property type="evidence" value="ECO:0007669"/>
    <property type="project" value="TreeGrafter"/>
</dbReference>
<evidence type="ECO:0000256" key="17">
    <source>
        <dbReference type="SAM" id="Phobius"/>
    </source>
</evidence>
<organism evidence="19 20">
    <name type="scientific">Arctia plantaginis</name>
    <name type="common">Wood tiger moth</name>
    <name type="synonym">Phalaena plantaginis</name>
    <dbReference type="NCBI Taxonomy" id="874455"/>
    <lineage>
        <taxon>Eukaryota</taxon>
        <taxon>Metazoa</taxon>
        <taxon>Ecdysozoa</taxon>
        <taxon>Arthropoda</taxon>
        <taxon>Hexapoda</taxon>
        <taxon>Insecta</taxon>
        <taxon>Pterygota</taxon>
        <taxon>Neoptera</taxon>
        <taxon>Endopterygota</taxon>
        <taxon>Lepidoptera</taxon>
        <taxon>Glossata</taxon>
        <taxon>Ditrysia</taxon>
        <taxon>Noctuoidea</taxon>
        <taxon>Erebidae</taxon>
        <taxon>Arctiinae</taxon>
        <taxon>Arctia</taxon>
    </lineage>
</organism>
<feature type="binding site" evidence="14">
    <location>
        <position position="69"/>
    </location>
    <ligand>
        <name>Na(+)</name>
        <dbReference type="ChEBI" id="CHEBI:29101"/>
        <label>1</label>
    </ligand>
</feature>
<dbReference type="PANTHER" id="PTHR11616">
    <property type="entry name" value="SODIUM/CHLORIDE DEPENDENT TRANSPORTER"/>
    <property type="match status" value="1"/>
</dbReference>
<evidence type="ECO:0000313" key="18">
    <source>
        <dbReference type="EMBL" id="CAB3224197.1"/>
    </source>
</evidence>
<evidence type="ECO:0000313" key="21">
    <source>
        <dbReference type="Proteomes" id="UP000494256"/>
    </source>
</evidence>
<dbReference type="GO" id="GO:0015179">
    <property type="term" value="F:L-amino acid transmembrane transporter activity"/>
    <property type="evidence" value="ECO:0007669"/>
    <property type="project" value="TreeGrafter"/>
</dbReference>
<keyword evidence="3 15" id="KW-0813">Transport</keyword>
<gene>
    <name evidence="18" type="ORF">APLA_LOCUS1780</name>
    <name evidence="19" type="ORF">APLA_LOCUS4110</name>
</gene>
<feature type="transmembrane region" description="Helical" evidence="17">
    <location>
        <begin position="290"/>
        <end position="314"/>
    </location>
</feature>
<sequence>MGDNGYKIDDDVGKRGVNDSNLPSYKPPLEDNDEKNKEDVEDNGPKRAVWGNQLEFLMSCIATSVGLGNVWRFPFVAYQNGGGAFLIPYLIVLICIGKPMYYLECLLGQFSSRNSVRFWALAPAMKGAGYSAILGCAYILTYYVSIVGLCLYYLSMSFQSTLPWSVCAPEWTDCIPSDPNQPATEVSPNASSSAELYFVKTVLQQIDGIEGGIGAPIWYLVLCLLASWFIIFVIVSQGVKSSGKASYFLALFPYVVMIILLITTVILPGSGDGILFFLTPQWDKLLELNVWYAAVTQVFFSLSVCTGAIIMFSSYNGFRQNVYRDAMIVTTLDTFTSLLSGITIFGILGNLAYELNREVRDVVGSGGTGLAFISYPDAISKTFLPQLFSVLFFLMMTVLGVGSAVALLSTINTVFLDAFPKVRTIYMSAFTCCSGFLIGLVYCTPGGQYILELVDYYGGTFLVLFCAIAEVVGIIWIYGLENLCLDIEFMLGIKTSFYWRFCWGLICPVMMTVVFIYALQGVTNLRFADTYIYPPAGYAAGYVMLFAGVSFVPIGIAYTLYRNRSGNFLETIRKSFAPKAAWGPISPTEKAGWEEFKREAKIHRENVGSSWPGHIWRSLTGLYRRKL</sequence>
<evidence type="ECO:0000256" key="16">
    <source>
        <dbReference type="SAM" id="MobiDB-lite"/>
    </source>
</evidence>
<keyword evidence="12" id="KW-0739">Sodium transport</keyword>
<evidence type="ECO:0000256" key="9">
    <source>
        <dbReference type="ARBA" id="ARBA00023065"/>
    </source>
</evidence>
<evidence type="ECO:0000256" key="5">
    <source>
        <dbReference type="ARBA" id="ARBA00022847"/>
    </source>
</evidence>
<dbReference type="PRINTS" id="PR00176">
    <property type="entry name" value="NANEUSMPORT"/>
</dbReference>
<reference evidence="20 21" key="1">
    <citation type="submission" date="2020-04" db="EMBL/GenBank/DDBJ databases">
        <authorList>
            <person name="Wallbank WR R."/>
            <person name="Pardo Diaz C."/>
            <person name="Kozak K."/>
            <person name="Martin S."/>
            <person name="Jiggins C."/>
            <person name="Moest M."/>
            <person name="Warren A I."/>
            <person name="Byers J.R.P. K."/>
            <person name="Montejo-Kovacevich G."/>
            <person name="Yen C E."/>
        </authorList>
    </citation>
    <scope>NUCLEOTIDE SEQUENCE [LARGE SCALE GENOMIC DNA]</scope>
</reference>
<feature type="binding site" evidence="14">
    <location>
        <position position="399"/>
    </location>
    <ligand>
        <name>Na(+)</name>
        <dbReference type="ChEBI" id="CHEBI:29101"/>
        <label>1</label>
    </ligand>
</feature>
<feature type="binding site" evidence="14">
    <location>
        <position position="403"/>
    </location>
    <ligand>
        <name>Na(+)</name>
        <dbReference type="ChEBI" id="CHEBI:29101"/>
        <label>1</label>
    </ligand>
</feature>
<dbReference type="Proteomes" id="UP000494106">
    <property type="component" value="Unassembled WGS sequence"/>
</dbReference>